<organism evidence="1 2">
    <name type="scientific">Tuber magnatum</name>
    <name type="common">white Piedmont truffle</name>
    <dbReference type="NCBI Taxonomy" id="42249"/>
    <lineage>
        <taxon>Eukaryota</taxon>
        <taxon>Fungi</taxon>
        <taxon>Dikarya</taxon>
        <taxon>Ascomycota</taxon>
        <taxon>Pezizomycotina</taxon>
        <taxon>Pezizomycetes</taxon>
        <taxon>Pezizales</taxon>
        <taxon>Tuberaceae</taxon>
        <taxon>Tuber</taxon>
    </lineage>
</organism>
<accession>A0A317SGR8</accession>
<feature type="non-terminal residue" evidence="1">
    <location>
        <position position="1"/>
    </location>
</feature>
<gene>
    <name evidence="1" type="ORF">C7212DRAFT_301688</name>
</gene>
<name>A0A317SGR8_9PEZI</name>
<evidence type="ECO:0000313" key="1">
    <source>
        <dbReference type="EMBL" id="PWW72917.1"/>
    </source>
</evidence>
<dbReference type="AlphaFoldDB" id="A0A317SGR8"/>
<proteinExistence type="predicted"/>
<protein>
    <submittedName>
        <fullName evidence="1">Uncharacterized protein</fullName>
    </submittedName>
</protein>
<dbReference type="OrthoDB" id="45365at2759"/>
<dbReference type="EMBL" id="PYWC01000091">
    <property type="protein sequence ID" value="PWW72917.1"/>
    <property type="molecule type" value="Genomic_DNA"/>
</dbReference>
<reference evidence="1 2" key="1">
    <citation type="submission" date="2018-03" db="EMBL/GenBank/DDBJ databases">
        <title>Genomes of Pezizomycetes fungi and the evolution of truffles.</title>
        <authorList>
            <person name="Murat C."/>
            <person name="Payen T."/>
            <person name="Noel B."/>
            <person name="Kuo A."/>
            <person name="Martin F.M."/>
        </authorList>
    </citation>
    <scope>NUCLEOTIDE SEQUENCE [LARGE SCALE GENOMIC DNA]</scope>
    <source>
        <strain evidence="1">091103-1</strain>
    </source>
</reference>
<comment type="caution">
    <text evidence="1">The sequence shown here is derived from an EMBL/GenBank/DDBJ whole genome shotgun (WGS) entry which is preliminary data.</text>
</comment>
<dbReference type="Proteomes" id="UP000246991">
    <property type="component" value="Unassembled WGS sequence"/>
</dbReference>
<sequence length="58" mass="7123">TKTKEVWWGRITGLRFLVGRWISDISRRLWLIGRRRKEEKKKGKVRLIRKYVIGKIEK</sequence>
<keyword evidence="2" id="KW-1185">Reference proteome</keyword>
<evidence type="ECO:0000313" key="2">
    <source>
        <dbReference type="Proteomes" id="UP000246991"/>
    </source>
</evidence>